<dbReference type="GO" id="GO:0005829">
    <property type="term" value="C:cytosol"/>
    <property type="evidence" value="ECO:0007669"/>
    <property type="project" value="TreeGrafter"/>
</dbReference>
<dbReference type="GO" id="GO:0009245">
    <property type="term" value="P:lipid A biosynthetic process"/>
    <property type="evidence" value="ECO:0007669"/>
    <property type="project" value="TreeGrafter"/>
</dbReference>
<organism evidence="4 5">
    <name type="scientific">Niastella vici</name>
    <dbReference type="NCBI Taxonomy" id="1703345"/>
    <lineage>
        <taxon>Bacteria</taxon>
        <taxon>Pseudomonadati</taxon>
        <taxon>Bacteroidota</taxon>
        <taxon>Chitinophagia</taxon>
        <taxon>Chitinophagales</taxon>
        <taxon>Chitinophagaceae</taxon>
        <taxon>Niastella</taxon>
    </lineage>
</organism>
<dbReference type="EMBL" id="LVYD01000044">
    <property type="protein sequence ID" value="OQP63830.1"/>
    <property type="molecule type" value="Genomic_DNA"/>
</dbReference>
<dbReference type="OrthoDB" id="9810922at2"/>
<sequence>MTDEEIKHVVVELFKKIAPDTEPEKLAPDDDIRHTLEIDSFDALQFVVALDEHFGIETPEEDYGKIATMKNLIYYIQQKKTRLPT</sequence>
<dbReference type="PROSITE" id="PS50075">
    <property type="entry name" value="CARRIER"/>
    <property type="match status" value="1"/>
</dbReference>
<feature type="domain" description="Carrier" evidence="3">
    <location>
        <begin position="1"/>
        <end position="80"/>
    </location>
</feature>
<dbReference type="STRING" id="1703345.A3860_23105"/>
<keyword evidence="1" id="KW-0596">Phosphopantetheine</keyword>
<evidence type="ECO:0000313" key="5">
    <source>
        <dbReference type="Proteomes" id="UP000192796"/>
    </source>
</evidence>
<dbReference type="Pfam" id="PF00550">
    <property type="entry name" value="PP-binding"/>
    <property type="match status" value="1"/>
</dbReference>
<dbReference type="InterPro" id="IPR036736">
    <property type="entry name" value="ACP-like_sf"/>
</dbReference>
<dbReference type="InterPro" id="IPR003231">
    <property type="entry name" value="ACP"/>
</dbReference>
<dbReference type="RefSeq" id="WP_081147493.1">
    <property type="nucleotide sequence ID" value="NZ_LVYD01000044.1"/>
</dbReference>
<dbReference type="Gene3D" id="1.10.1200.10">
    <property type="entry name" value="ACP-like"/>
    <property type="match status" value="1"/>
</dbReference>
<evidence type="ECO:0000259" key="3">
    <source>
        <dbReference type="PROSITE" id="PS50075"/>
    </source>
</evidence>
<dbReference type="AlphaFoldDB" id="A0A1V9FZS5"/>
<evidence type="ECO:0000256" key="2">
    <source>
        <dbReference type="ARBA" id="ARBA00022553"/>
    </source>
</evidence>
<protein>
    <submittedName>
        <fullName evidence="4">Phosphopantetheine-binding protein</fullName>
    </submittedName>
</protein>
<dbReference type="Proteomes" id="UP000192796">
    <property type="component" value="Unassembled WGS sequence"/>
</dbReference>
<keyword evidence="5" id="KW-1185">Reference proteome</keyword>
<evidence type="ECO:0000256" key="1">
    <source>
        <dbReference type="ARBA" id="ARBA00022450"/>
    </source>
</evidence>
<name>A0A1V9FZS5_9BACT</name>
<gene>
    <name evidence="4" type="ORF">A3860_23105</name>
</gene>
<dbReference type="PANTHER" id="PTHR20863">
    <property type="entry name" value="ACYL CARRIER PROTEIN"/>
    <property type="match status" value="1"/>
</dbReference>
<dbReference type="SUPFAM" id="SSF47336">
    <property type="entry name" value="ACP-like"/>
    <property type="match status" value="1"/>
</dbReference>
<dbReference type="GO" id="GO:0000036">
    <property type="term" value="F:acyl carrier activity"/>
    <property type="evidence" value="ECO:0007669"/>
    <property type="project" value="TreeGrafter"/>
</dbReference>
<reference evidence="4 5" key="1">
    <citation type="submission" date="2016-03" db="EMBL/GenBank/DDBJ databases">
        <title>Niastella vici sp. nov., isolated from farmland soil.</title>
        <authorList>
            <person name="Chen L."/>
            <person name="Wang D."/>
            <person name="Yang S."/>
            <person name="Wang G."/>
        </authorList>
    </citation>
    <scope>NUCLEOTIDE SEQUENCE [LARGE SCALE GENOMIC DNA]</scope>
    <source>
        <strain evidence="4 5">DJ57</strain>
    </source>
</reference>
<dbReference type="InterPro" id="IPR009081">
    <property type="entry name" value="PP-bd_ACP"/>
</dbReference>
<dbReference type="PANTHER" id="PTHR20863:SF76">
    <property type="entry name" value="CARRIER DOMAIN-CONTAINING PROTEIN"/>
    <property type="match status" value="1"/>
</dbReference>
<evidence type="ECO:0000313" key="4">
    <source>
        <dbReference type="EMBL" id="OQP63830.1"/>
    </source>
</evidence>
<dbReference type="GO" id="GO:0016020">
    <property type="term" value="C:membrane"/>
    <property type="evidence" value="ECO:0007669"/>
    <property type="project" value="GOC"/>
</dbReference>
<dbReference type="GO" id="GO:0000035">
    <property type="term" value="F:acyl binding"/>
    <property type="evidence" value="ECO:0007669"/>
    <property type="project" value="TreeGrafter"/>
</dbReference>
<keyword evidence="2" id="KW-0597">Phosphoprotein</keyword>
<accession>A0A1V9FZS5</accession>
<proteinExistence type="predicted"/>
<comment type="caution">
    <text evidence="4">The sequence shown here is derived from an EMBL/GenBank/DDBJ whole genome shotgun (WGS) entry which is preliminary data.</text>
</comment>